<evidence type="ECO:0000256" key="6">
    <source>
        <dbReference type="ARBA" id="ARBA00022839"/>
    </source>
</evidence>
<dbReference type="SUPFAM" id="SSF52540">
    <property type="entry name" value="P-loop containing nucleoside triphosphate hydrolases"/>
    <property type="match status" value="1"/>
</dbReference>
<comment type="caution">
    <text evidence="11">The sequence shown here is derived from an EMBL/GenBank/DDBJ whole genome shotgun (WGS) entry which is preliminary data.</text>
</comment>
<evidence type="ECO:0000256" key="9">
    <source>
        <dbReference type="ARBA" id="ARBA00023204"/>
    </source>
</evidence>
<dbReference type="InterPro" id="IPR027417">
    <property type="entry name" value="P-loop_NTPase"/>
</dbReference>
<proteinExistence type="predicted"/>
<keyword evidence="4" id="KW-0378">Hydrolase</keyword>
<dbReference type="RefSeq" id="WP_347985695.1">
    <property type="nucleotide sequence ID" value="NZ_JBCNVT010000002.1"/>
</dbReference>
<evidence type="ECO:0000259" key="10">
    <source>
        <dbReference type="Pfam" id="PF12705"/>
    </source>
</evidence>
<evidence type="ECO:0000256" key="5">
    <source>
        <dbReference type="ARBA" id="ARBA00022806"/>
    </source>
</evidence>
<evidence type="ECO:0000313" key="11">
    <source>
        <dbReference type="EMBL" id="MEO5287042.1"/>
    </source>
</evidence>
<gene>
    <name evidence="11" type="ORF">AAVZ08_10770</name>
</gene>
<evidence type="ECO:0000256" key="7">
    <source>
        <dbReference type="ARBA" id="ARBA00022840"/>
    </source>
</evidence>
<evidence type="ECO:0000256" key="3">
    <source>
        <dbReference type="ARBA" id="ARBA00022763"/>
    </source>
</evidence>
<keyword evidence="8" id="KW-0238">DNA-binding</keyword>
<dbReference type="Proteomes" id="UP001456307">
    <property type="component" value="Unassembled WGS sequence"/>
</dbReference>
<evidence type="ECO:0000313" key="12">
    <source>
        <dbReference type="Proteomes" id="UP001456307"/>
    </source>
</evidence>
<dbReference type="PANTHER" id="PTHR30591:SF1">
    <property type="entry name" value="RECBCD ENZYME SUBUNIT RECC"/>
    <property type="match status" value="1"/>
</dbReference>
<dbReference type="InterPro" id="IPR011335">
    <property type="entry name" value="Restrct_endonuc-II-like"/>
</dbReference>
<sequence length="872" mass="99505">MEKQLFKAFENVAASTIELEPVKYDKAKELSSNCNTCVVTADDTDLEAKWVANKILSLVTDSEHPERYRDIAVYVPSFSSDEAISLANNLDIAKIKYSMAAATDLNSLPLAAFMRALLSDESNWFDINNINQLLHSELLVPSEQEDINDYRRMVSKINARMVSAKIVSENQWDNPKEWDDRRFEYDEDGKKVYKDNQLVYQDGQFMLKDGSLSPEFSVIRNQILSLHNLVKSLDDTDTSKVVKELMEGLEKYKILESEHEFYKRINAKAHANNSSNLSSRLKEGRERFDKVMTATLSNDIKDWRTELRNTFATAFAVPYKLDQPETIDKVRVLSLMDAQLPVFKYAFVMGSNEDNYPGKLNASGIWSIDDQKILREQLEKLTADDLTHHEMVKDSFARAVISTTKGTYISFAKSDSAGEEHTLSKLVNNFVQDNQTSIQVTLNGINSEGKTSQFLVPDFNLQSQISKLRQKQESHESIDDQIKVANKEQFKNLYGLLGRQNEPTPLNKVMADKLYFKDGKLKVSFSSIEKYFENPYEYFLKYGLKIAEPEKQQFGANNAGTYVHALLQHSMDGYSSENNASNLVEEGINEVKKDEDRQTQDTEMMLEATAQTKQYKYRLQSTVKRYLNQSLPWLQNANQKPVLEEFDLANFPEQKRTIKIDDDHSIVFTGRIDRVDLVTIGDVNYVVVIDYKTGDTNNKLKNYTDKLDKGLQMQLPGYVWALEKNIDSLKEILGLEESTDLKFGAAVYAGVNDKDEGSKSSKSAYFKGIITNDYLAALGESKKLKDKGYDSKKLIEIEDIANETDVFERNVKTFGNALIDGEQPKIEPYQLGEENGLSFSRYTQIIGFDEEMGNQYNEIIVEKDNKNNPEEK</sequence>
<keyword evidence="3" id="KW-0227">DNA damage</keyword>
<evidence type="ECO:0000256" key="2">
    <source>
        <dbReference type="ARBA" id="ARBA00022741"/>
    </source>
</evidence>
<dbReference type="SUPFAM" id="SSF52980">
    <property type="entry name" value="Restriction endonuclease-like"/>
    <property type="match status" value="1"/>
</dbReference>
<dbReference type="PANTHER" id="PTHR30591">
    <property type="entry name" value="RECBCD ENZYME SUBUNIT RECC"/>
    <property type="match status" value="1"/>
</dbReference>
<accession>A0ABV0I7B7</accession>
<keyword evidence="1" id="KW-0540">Nuclease</keyword>
<reference evidence="11 12" key="1">
    <citation type="submission" date="2024-04" db="EMBL/GenBank/DDBJ databases">
        <title>Limosilactobacillus allomucosae sp. nov., a novel species isolated from wild boar faecal samples as potential probiotics for domestic pigs.</title>
        <authorList>
            <person name="Chen B."/>
        </authorList>
    </citation>
    <scope>NUCLEOTIDE SEQUENCE [LARGE SCALE GENOMIC DNA]</scope>
    <source>
        <strain evidence="11 12">WILCCON 0055</strain>
    </source>
</reference>
<keyword evidence="2" id="KW-0547">Nucleotide-binding</keyword>
<dbReference type="InterPro" id="IPR038726">
    <property type="entry name" value="PDDEXK_AddAB-type"/>
</dbReference>
<keyword evidence="5" id="KW-0347">Helicase</keyword>
<keyword evidence="9" id="KW-0234">DNA repair</keyword>
<dbReference type="Gene3D" id="3.40.50.300">
    <property type="entry name" value="P-loop containing nucleotide triphosphate hydrolases"/>
    <property type="match status" value="1"/>
</dbReference>
<evidence type="ECO:0000256" key="8">
    <source>
        <dbReference type="ARBA" id="ARBA00023125"/>
    </source>
</evidence>
<dbReference type="Gene3D" id="3.90.320.10">
    <property type="match status" value="1"/>
</dbReference>
<name>A0ABV0I7B7_9LACO</name>
<feature type="domain" description="PD-(D/E)XK endonuclease-like" evidence="10">
    <location>
        <begin position="523"/>
        <end position="780"/>
    </location>
</feature>
<evidence type="ECO:0000256" key="4">
    <source>
        <dbReference type="ARBA" id="ARBA00022801"/>
    </source>
</evidence>
<dbReference type="Pfam" id="PF12705">
    <property type="entry name" value="PDDEXK_1"/>
    <property type="match status" value="1"/>
</dbReference>
<evidence type="ECO:0000256" key="1">
    <source>
        <dbReference type="ARBA" id="ARBA00022722"/>
    </source>
</evidence>
<keyword evidence="6" id="KW-0269">Exonuclease</keyword>
<keyword evidence="7" id="KW-0067">ATP-binding</keyword>
<keyword evidence="12" id="KW-1185">Reference proteome</keyword>
<dbReference type="EMBL" id="JBCNVT010000002">
    <property type="protein sequence ID" value="MEO5287042.1"/>
    <property type="molecule type" value="Genomic_DNA"/>
</dbReference>
<protein>
    <submittedName>
        <fullName evidence="11">PD-(D/E)XK nuclease family protein</fullName>
    </submittedName>
</protein>
<organism evidence="11 12">
    <name type="scientific">Limosilactobacillus allomucosae</name>
    <dbReference type="NCBI Taxonomy" id="3142938"/>
    <lineage>
        <taxon>Bacteria</taxon>
        <taxon>Bacillati</taxon>
        <taxon>Bacillota</taxon>
        <taxon>Bacilli</taxon>
        <taxon>Lactobacillales</taxon>
        <taxon>Lactobacillaceae</taxon>
        <taxon>Limosilactobacillus</taxon>
    </lineage>
</organism>
<dbReference type="InterPro" id="IPR011604">
    <property type="entry name" value="PDDEXK-like_dom_sf"/>
</dbReference>